<protein>
    <submittedName>
        <fullName evidence="12">Disease resistance protein RGA2</fullName>
    </submittedName>
</protein>
<evidence type="ECO:0000259" key="9">
    <source>
        <dbReference type="Pfam" id="PF00931"/>
    </source>
</evidence>
<dbReference type="PANTHER" id="PTHR36766:SF40">
    <property type="entry name" value="DISEASE RESISTANCE PROTEIN RGA3"/>
    <property type="match status" value="1"/>
</dbReference>
<evidence type="ECO:0000313" key="12">
    <source>
        <dbReference type="EMBL" id="KAJ4779714.1"/>
    </source>
</evidence>
<dbReference type="EMBL" id="JAMFTS010000003">
    <property type="protein sequence ID" value="KAJ4779714.1"/>
    <property type="molecule type" value="Genomic_DNA"/>
</dbReference>
<dbReference type="Gene3D" id="1.10.8.430">
    <property type="entry name" value="Helical domain of apoptotic protease-activating factors"/>
    <property type="match status" value="1"/>
</dbReference>
<dbReference type="GO" id="GO:0005524">
    <property type="term" value="F:ATP binding"/>
    <property type="evidence" value="ECO:0007669"/>
    <property type="project" value="UniProtKB-KW"/>
</dbReference>
<evidence type="ECO:0000256" key="1">
    <source>
        <dbReference type="ARBA" id="ARBA00008894"/>
    </source>
</evidence>
<evidence type="ECO:0000256" key="8">
    <source>
        <dbReference type="SAM" id="SignalP"/>
    </source>
</evidence>
<keyword evidence="8" id="KW-0732">Signal</keyword>
<evidence type="ECO:0000256" key="6">
    <source>
        <dbReference type="ARBA" id="ARBA00022840"/>
    </source>
</evidence>
<dbReference type="Gene3D" id="1.20.5.4130">
    <property type="match status" value="1"/>
</dbReference>
<evidence type="ECO:0000259" key="10">
    <source>
        <dbReference type="Pfam" id="PF18052"/>
    </source>
</evidence>
<feature type="signal peptide" evidence="8">
    <location>
        <begin position="1"/>
        <end position="18"/>
    </location>
</feature>
<keyword evidence="7" id="KW-0175">Coiled coil</keyword>
<dbReference type="InterPro" id="IPR042197">
    <property type="entry name" value="Apaf_helical"/>
</dbReference>
<dbReference type="InterPro" id="IPR002182">
    <property type="entry name" value="NB-ARC"/>
</dbReference>
<dbReference type="InterPro" id="IPR041118">
    <property type="entry name" value="Rx_N"/>
</dbReference>
<dbReference type="FunFam" id="3.40.50.300:FF:001091">
    <property type="entry name" value="Probable disease resistance protein At1g61300"/>
    <property type="match status" value="1"/>
</dbReference>
<dbReference type="InterPro" id="IPR058922">
    <property type="entry name" value="WHD_DRP"/>
</dbReference>
<organism evidence="12 13">
    <name type="scientific">Rhynchospora pubera</name>
    <dbReference type="NCBI Taxonomy" id="906938"/>
    <lineage>
        <taxon>Eukaryota</taxon>
        <taxon>Viridiplantae</taxon>
        <taxon>Streptophyta</taxon>
        <taxon>Embryophyta</taxon>
        <taxon>Tracheophyta</taxon>
        <taxon>Spermatophyta</taxon>
        <taxon>Magnoliopsida</taxon>
        <taxon>Liliopsida</taxon>
        <taxon>Poales</taxon>
        <taxon>Cyperaceae</taxon>
        <taxon>Cyperoideae</taxon>
        <taxon>Rhynchosporeae</taxon>
        <taxon>Rhynchospora</taxon>
    </lineage>
</organism>
<comment type="similarity">
    <text evidence="1">Belongs to the disease resistance NB-LRR family.</text>
</comment>
<evidence type="ECO:0000256" key="5">
    <source>
        <dbReference type="ARBA" id="ARBA00022821"/>
    </source>
</evidence>
<keyword evidence="3" id="KW-0677">Repeat</keyword>
<feature type="chain" id="PRO_5043529767" evidence="8">
    <location>
        <begin position="19"/>
        <end position="505"/>
    </location>
</feature>
<evidence type="ECO:0000256" key="3">
    <source>
        <dbReference type="ARBA" id="ARBA00022737"/>
    </source>
</evidence>
<gene>
    <name evidence="12" type="ORF">LUZ62_063971</name>
</gene>
<evidence type="ECO:0000259" key="11">
    <source>
        <dbReference type="Pfam" id="PF23559"/>
    </source>
</evidence>
<comment type="caution">
    <text evidence="12">The sequence shown here is derived from an EMBL/GenBank/DDBJ whole genome shotgun (WGS) entry which is preliminary data.</text>
</comment>
<evidence type="ECO:0000256" key="2">
    <source>
        <dbReference type="ARBA" id="ARBA00022614"/>
    </source>
</evidence>
<dbReference type="InterPro" id="IPR027417">
    <property type="entry name" value="P-loop_NTPase"/>
</dbReference>
<keyword evidence="5" id="KW-0611">Plant defense</keyword>
<evidence type="ECO:0000256" key="7">
    <source>
        <dbReference type="SAM" id="Coils"/>
    </source>
</evidence>
<dbReference type="GO" id="GO:0043531">
    <property type="term" value="F:ADP binding"/>
    <property type="evidence" value="ECO:0007669"/>
    <property type="project" value="InterPro"/>
</dbReference>
<dbReference type="Pfam" id="PF18052">
    <property type="entry name" value="Rx_N"/>
    <property type="match status" value="1"/>
</dbReference>
<dbReference type="SUPFAM" id="SSF52540">
    <property type="entry name" value="P-loop containing nucleoside triphosphate hydrolases"/>
    <property type="match status" value="1"/>
</dbReference>
<dbReference type="PANTHER" id="PTHR36766">
    <property type="entry name" value="PLANT BROAD-SPECTRUM MILDEW RESISTANCE PROTEIN RPW8"/>
    <property type="match status" value="1"/>
</dbReference>
<dbReference type="Proteomes" id="UP001140206">
    <property type="component" value="Chromosome 3"/>
</dbReference>
<keyword evidence="4" id="KW-0547">Nucleotide-binding</keyword>
<sequence length="505" mass="57557">MAGLGAYALMSSLLNLLSNLLPEVKNTFFAPSSSSSAQAPDARAVEDDLRRLERMLTRIKATLSDAEERNIQDQSIRLWLQEIRDLGREAEYILEEYMYEVYRAQVEARNASKLSFIEETIDMSDAYSVLIPHGMVDRIRGITSRFEEITKDREALHLPEEDAPLRKMIRYPPTFTSSSVVEQNIFGREEEKENAINALLLGGDGISVLPIVGKGGIGKTTVAQLVYNDKKMQGCFDLVGWICVSNDFNIIRIGQNMMESFTEEACKLENPSVLVQKIKNIVKGKKIFLVLDDVWNEDPSLWESFCDPLMLATKVTILVTTRNISVARIMQTMSPLNLGYLSDDKCWLLFTHYAFQRIDPSNRASFVEIGKKLVEKCNGLPLAVKLIASLLIHEEELQSWIEVLQNDLWESDAGDKVLAPLQLSYERLPTYLKQCLLLCSMFPKGHMYSMKLMSRLWIANGYIVAKGRKQIEEVAADYTKMLYERSFFDEYNIKMDIDYLLPVDT</sequence>
<feature type="domain" description="NB-ARC" evidence="9">
    <location>
        <begin position="189"/>
        <end position="357"/>
    </location>
</feature>
<keyword evidence="6" id="KW-0067">ATP-binding</keyword>
<dbReference type="Gene3D" id="3.40.50.300">
    <property type="entry name" value="P-loop containing nucleotide triphosphate hydrolases"/>
    <property type="match status" value="1"/>
</dbReference>
<proteinExistence type="inferred from homology"/>
<dbReference type="Pfam" id="PF00931">
    <property type="entry name" value="NB-ARC"/>
    <property type="match status" value="1"/>
</dbReference>
<dbReference type="PRINTS" id="PR00364">
    <property type="entry name" value="DISEASERSIST"/>
</dbReference>
<evidence type="ECO:0000313" key="13">
    <source>
        <dbReference type="Proteomes" id="UP001140206"/>
    </source>
</evidence>
<feature type="domain" description="Disease resistance N-terminal" evidence="10">
    <location>
        <begin position="40"/>
        <end position="111"/>
    </location>
</feature>
<reference evidence="12" key="1">
    <citation type="submission" date="2022-08" db="EMBL/GenBank/DDBJ databases">
        <authorList>
            <person name="Marques A."/>
        </authorList>
    </citation>
    <scope>NUCLEOTIDE SEQUENCE</scope>
    <source>
        <strain evidence="12">RhyPub2mFocal</strain>
        <tissue evidence="12">Leaves</tissue>
    </source>
</reference>
<dbReference type="AlphaFoldDB" id="A0AAV8EGA0"/>
<dbReference type="InterPro" id="IPR036388">
    <property type="entry name" value="WH-like_DNA-bd_sf"/>
</dbReference>
<feature type="coiled-coil region" evidence="7">
    <location>
        <begin position="42"/>
        <end position="69"/>
    </location>
</feature>
<name>A0AAV8EGA0_9POAL</name>
<keyword evidence="13" id="KW-1185">Reference proteome</keyword>
<accession>A0AAV8EGA0</accession>
<evidence type="ECO:0000256" key="4">
    <source>
        <dbReference type="ARBA" id="ARBA00022741"/>
    </source>
</evidence>
<keyword evidence="2" id="KW-0433">Leucine-rich repeat</keyword>
<dbReference type="Gene3D" id="1.10.10.10">
    <property type="entry name" value="Winged helix-like DNA-binding domain superfamily/Winged helix DNA-binding domain"/>
    <property type="match status" value="1"/>
</dbReference>
<dbReference type="Pfam" id="PF23559">
    <property type="entry name" value="WHD_DRP"/>
    <property type="match status" value="1"/>
</dbReference>
<dbReference type="GO" id="GO:0006952">
    <property type="term" value="P:defense response"/>
    <property type="evidence" value="ECO:0007669"/>
    <property type="project" value="UniProtKB-KW"/>
</dbReference>
<feature type="domain" description="Disease resistance protein winged helix" evidence="11">
    <location>
        <begin position="441"/>
        <end position="491"/>
    </location>
</feature>